<dbReference type="PANTHER" id="PTHR34094">
    <property type="match status" value="1"/>
</dbReference>
<keyword evidence="2" id="KW-1185">Reference proteome</keyword>
<dbReference type="Proteomes" id="UP001595872">
    <property type="component" value="Unassembled WGS sequence"/>
</dbReference>
<comment type="caution">
    <text evidence="1">The sequence shown here is derived from an EMBL/GenBank/DDBJ whole genome shotgun (WGS) entry which is preliminary data.</text>
</comment>
<proteinExistence type="predicted"/>
<evidence type="ECO:0000313" key="1">
    <source>
        <dbReference type="EMBL" id="MFC4906521.1"/>
    </source>
</evidence>
<reference evidence="2" key="1">
    <citation type="journal article" date="2019" name="Int. J. Syst. Evol. Microbiol.">
        <title>The Global Catalogue of Microorganisms (GCM) 10K type strain sequencing project: providing services to taxonomists for standard genome sequencing and annotation.</title>
        <authorList>
            <consortium name="The Broad Institute Genomics Platform"/>
            <consortium name="The Broad Institute Genome Sequencing Center for Infectious Disease"/>
            <person name="Wu L."/>
            <person name="Ma J."/>
        </authorList>
    </citation>
    <scope>NUCLEOTIDE SEQUENCE [LARGE SCALE GENOMIC DNA]</scope>
    <source>
        <strain evidence="2">KLKA75</strain>
    </source>
</reference>
<gene>
    <name evidence="1" type="ORF">ACFPCY_04250</name>
</gene>
<dbReference type="RefSeq" id="WP_378252215.1">
    <property type="nucleotide sequence ID" value="NZ_JBHSIT010000001.1"/>
</dbReference>
<evidence type="ECO:0000313" key="2">
    <source>
        <dbReference type="Proteomes" id="UP001595872"/>
    </source>
</evidence>
<sequence>MPTFETPEAITADIQIYVGQVRVHASERADTVVEVRPSNPSAEAGVQAAEQTVVEFSGGRLLVRGPRPRALGYLRPWRGSVEVNVELPAGSRIEAEGYADLIATGRLGQTVLRGSNGEIRVEETGALEVKTSVGDVSVERVTGPLEAVSSTGTIRIGVLDGSGTVKASTGSISVGEVTGALELKTGTGDITVDRVYADVSAKSAHGRIRIGSAVSGTVRLQNGHGKVGVGIAEGTAAWLDLHSKNGVVRNALTTAENPDGAESIVELYANTDYGDIEVHRS</sequence>
<dbReference type="PANTHER" id="PTHR34094:SF1">
    <property type="entry name" value="PROTEIN FAM185A"/>
    <property type="match status" value="1"/>
</dbReference>
<accession>A0ABV9TSK0</accession>
<dbReference type="EMBL" id="JBHSIT010000001">
    <property type="protein sequence ID" value="MFC4906521.1"/>
    <property type="molecule type" value="Genomic_DNA"/>
</dbReference>
<dbReference type="Gene3D" id="2.160.20.120">
    <property type="match status" value="1"/>
</dbReference>
<organism evidence="1 2">
    <name type="scientific">Actinomadura gamaensis</name>
    <dbReference type="NCBI Taxonomy" id="1763541"/>
    <lineage>
        <taxon>Bacteria</taxon>
        <taxon>Bacillati</taxon>
        <taxon>Actinomycetota</taxon>
        <taxon>Actinomycetes</taxon>
        <taxon>Streptosporangiales</taxon>
        <taxon>Thermomonosporaceae</taxon>
        <taxon>Actinomadura</taxon>
    </lineage>
</organism>
<name>A0ABV9TSK0_9ACTN</name>
<protein>
    <submittedName>
        <fullName evidence="1">DUF4097 domain-containing protein</fullName>
    </submittedName>
</protein>